<feature type="transmembrane region" description="Helical" evidence="1">
    <location>
        <begin position="120"/>
        <end position="143"/>
    </location>
</feature>
<reference evidence="2 3" key="1">
    <citation type="submission" date="2016-10" db="EMBL/GenBank/DDBJ databases">
        <authorList>
            <person name="de Groot N.N."/>
        </authorList>
    </citation>
    <scope>NUCLEOTIDE SEQUENCE [LARGE SCALE GENOMIC DNA]</scope>
    <source>
        <strain evidence="2 3">MAR_2009_71</strain>
    </source>
</reference>
<evidence type="ECO:0008006" key="4">
    <source>
        <dbReference type="Google" id="ProtNLM"/>
    </source>
</evidence>
<sequence length="145" mass="16504">MELLLIFCAGIVGTTIMTGFSHLVELLSGHKFNEAHLLNQLIDLSKIFKGKLDINYYLGWLIHFLIGISMAAIMYAYYFHFNKDIVIWTGLIFGLALGVIGVAGWSMIISNHSNPPKINWTYFFLQLILAHMIFGITVSWVFARF</sequence>
<dbReference type="InterPro" id="IPR046739">
    <property type="entry name" value="DUF6789"/>
</dbReference>
<keyword evidence="1" id="KW-0812">Transmembrane</keyword>
<feature type="transmembrane region" description="Helical" evidence="1">
    <location>
        <begin position="57"/>
        <end position="78"/>
    </location>
</feature>
<evidence type="ECO:0000313" key="2">
    <source>
        <dbReference type="EMBL" id="SEB49580.1"/>
    </source>
</evidence>
<dbReference type="OrthoDB" id="673991at2"/>
<gene>
    <name evidence="2" type="ORF">SAMN05192540_0569</name>
</gene>
<protein>
    <recommendedName>
        <fullName evidence="4">DUF2938 domain-containing protein</fullName>
    </recommendedName>
</protein>
<evidence type="ECO:0000256" key="1">
    <source>
        <dbReference type="SAM" id="Phobius"/>
    </source>
</evidence>
<keyword evidence="1" id="KW-1133">Transmembrane helix</keyword>
<dbReference type="Pfam" id="PF20587">
    <property type="entry name" value="DUF6789"/>
    <property type="match status" value="1"/>
</dbReference>
<evidence type="ECO:0000313" key="3">
    <source>
        <dbReference type="Proteomes" id="UP000183038"/>
    </source>
</evidence>
<dbReference type="Proteomes" id="UP000183038">
    <property type="component" value="Unassembled WGS sequence"/>
</dbReference>
<proteinExistence type="predicted"/>
<feature type="transmembrane region" description="Helical" evidence="1">
    <location>
        <begin position="85"/>
        <end position="108"/>
    </location>
</feature>
<name>A0A1H4JTF9_9FLAO</name>
<keyword evidence="1" id="KW-0472">Membrane</keyword>
<dbReference type="EMBL" id="FNTB01000001">
    <property type="protein sequence ID" value="SEB49580.1"/>
    <property type="molecule type" value="Genomic_DNA"/>
</dbReference>
<accession>A0A1H4JTF9</accession>
<organism evidence="2 3">
    <name type="scientific">Maribacter dokdonensis</name>
    <dbReference type="NCBI Taxonomy" id="320912"/>
    <lineage>
        <taxon>Bacteria</taxon>
        <taxon>Pseudomonadati</taxon>
        <taxon>Bacteroidota</taxon>
        <taxon>Flavobacteriia</taxon>
        <taxon>Flavobacteriales</taxon>
        <taxon>Flavobacteriaceae</taxon>
        <taxon>Maribacter</taxon>
    </lineage>
</organism>
<dbReference type="AlphaFoldDB" id="A0A1H4JTF9"/>
<dbReference type="RefSeq" id="WP_139254356.1">
    <property type="nucleotide sequence ID" value="NZ_FNTB01000001.1"/>
</dbReference>